<dbReference type="EMBL" id="QXFU01001022">
    <property type="protein sequence ID" value="KAE9013097.1"/>
    <property type="molecule type" value="Genomic_DNA"/>
</dbReference>
<dbReference type="Proteomes" id="UP000434957">
    <property type="component" value="Unassembled WGS sequence"/>
</dbReference>
<evidence type="ECO:0000256" key="10">
    <source>
        <dbReference type="PROSITE-ProRule" id="PRU10052"/>
    </source>
</evidence>
<evidence type="ECO:0000313" key="17">
    <source>
        <dbReference type="Proteomes" id="UP000435112"/>
    </source>
</evidence>
<keyword evidence="3 13" id="KW-0732">Signal</keyword>
<evidence type="ECO:0000256" key="12">
    <source>
        <dbReference type="SAM" id="MobiDB-lite"/>
    </source>
</evidence>
<dbReference type="GO" id="GO:0045490">
    <property type="term" value="P:pectin catabolic process"/>
    <property type="evidence" value="ECO:0007669"/>
    <property type="project" value="UniProtKB-ARBA"/>
</dbReference>
<keyword evidence="8" id="KW-0961">Cell wall biogenesis/degradation</keyword>
<dbReference type="Gene3D" id="2.160.20.10">
    <property type="entry name" value="Single-stranded right-handed beta-helix, Pectin lyase-like"/>
    <property type="match status" value="1"/>
</dbReference>
<evidence type="ECO:0000256" key="2">
    <source>
        <dbReference type="ARBA" id="ARBA00012736"/>
    </source>
</evidence>
<gene>
    <name evidence="14" type="ORF">PR002_g14621</name>
    <name evidence="15" type="ORF">PR003_g14816</name>
</gene>
<organism evidence="15 16">
    <name type="scientific">Phytophthora rubi</name>
    <dbReference type="NCBI Taxonomy" id="129364"/>
    <lineage>
        <taxon>Eukaryota</taxon>
        <taxon>Sar</taxon>
        <taxon>Stramenopiles</taxon>
        <taxon>Oomycota</taxon>
        <taxon>Peronosporomycetes</taxon>
        <taxon>Peronosporales</taxon>
        <taxon>Peronosporaceae</taxon>
        <taxon>Phytophthora</taxon>
    </lineage>
</organism>
<feature type="compositionally biased region" description="Low complexity" evidence="12">
    <location>
        <begin position="48"/>
        <end position="57"/>
    </location>
</feature>
<dbReference type="SMART" id="SM00710">
    <property type="entry name" value="PbH1"/>
    <property type="match status" value="5"/>
</dbReference>
<feature type="signal peptide" evidence="13">
    <location>
        <begin position="1"/>
        <end position="20"/>
    </location>
</feature>
<dbReference type="InterPro" id="IPR006626">
    <property type="entry name" value="PbH1"/>
</dbReference>
<comment type="catalytic activity">
    <reaction evidence="9">
        <text>(1,4-alpha-D-galacturonosyl)n+m + H2O = (1,4-alpha-D-galacturonosyl)n + (1,4-alpha-D-galacturonosyl)m.</text>
        <dbReference type="EC" id="3.2.1.15"/>
    </reaction>
</comment>
<dbReference type="GO" id="GO:0071555">
    <property type="term" value="P:cell wall organization"/>
    <property type="evidence" value="ECO:0007669"/>
    <property type="project" value="UniProtKB-KW"/>
</dbReference>
<accession>A0A6A4F1P7</accession>
<protein>
    <recommendedName>
        <fullName evidence="2">endo-polygalacturonase</fullName>
        <ecNumber evidence="2">3.2.1.15</ecNumber>
    </recommendedName>
</protein>
<comment type="similarity">
    <text evidence="1 11">Belongs to the glycosyl hydrolase 28 family.</text>
</comment>
<evidence type="ECO:0000256" key="4">
    <source>
        <dbReference type="ARBA" id="ARBA00022737"/>
    </source>
</evidence>
<sequence>MKLFTSTFAALALFVAAANGLDLVTQTEVSLPSQASQVGEVSPYNAEQVQQNDASQADQDDTNQADQEQQNNANQANQADQAQQNDANQADQAQQNDASQVNQAQQNDASQANQADQVQQDDTCTLTGTYVEGTNVTHCSSIVIDSLSVPAGVMLDLTNVTDGTSIKFQGTTTFGQKKWAGPLIKLTGKDLSVTGPGTLDGLGSWYWPQGQNITRPVFFRLSNVANSKLSGFTIKNMPVRTFSILSSNYTTISGLTIDSRAGNGSAKNTDGFDLSRNNHITITGNKIYNQDDCLAMQSSTNTIFSNNYCCGGHGISIGSLGGNAVNQSTTVQGLVVEDNTIVNSDNGLRIKTIIGLKGLVNNITYINNKLVNVKHAIVMHSDYNKTKGGYSGIPSSLVKITNIKIDGLFGTATNLYNILANPNVVSNWSFTNIAVNATNIGNCTGGPSNVQY</sequence>
<dbReference type="Pfam" id="PF00295">
    <property type="entry name" value="Glyco_hydro_28"/>
    <property type="match status" value="1"/>
</dbReference>
<dbReference type="EMBL" id="QXFT01000997">
    <property type="protein sequence ID" value="KAE9331829.1"/>
    <property type="molecule type" value="Genomic_DNA"/>
</dbReference>
<dbReference type="PANTHER" id="PTHR31884">
    <property type="entry name" value="POLYGALACTURONASE"/>
    <property type="match status" value="1"/>
</dbReference>
<dbReference type="InterPro" id="IPR012334">
    <property type="entry name" value="Pectin_lyas_fold"/>
</dbReference>
<name>A0A6A4F1P7_9STRA</name>
<feature type="compositionally biased region" description="Low complexity" evidence="12">
    <location>
        <begin position="64"/>
        <end position="118"/>
    </location>
</feature>
<evidence type="ECO:0000256" key="1">
    <source>
        <dbReference type="ARBA" id="ARBA00008834"/>
    </source>
</evidence>
<dbReference type="GO" id="GO:0004650">
    <property type="term" value="F:polygalacturonase activity"/>
    <property type="evidence" value="ECO:0007669"/>
    <property type="project" value="UniProtKB-EC"/>
</dbReference>
<evidence type="ECO:0000256" key="6">
    <source>
        <dbReference type="ARBA" id="ARBA00023157"/>
    </source>
</evidence>
<dbReference type="Proteomes" id="UP000435112">
    <property type="component" value="Unassembled WGS sequence"/>
</dbReference>
<keyword evidence="4" id="KW-0677">Repeat</keyword>
<feature type="region of interest" description="Disordered" evidence="12">
    <location>
        <begin position="35"/>
        <end position="118"/>
    </location>
</feature>
<comment type="caution">
    <text evidence="15">The sequence shown here is derived from an EMBL/GenBank/DDBJ whole genome shotgun (WGS) entry which is preliminary data.</text>
</comment>
<evidence type="ECO:0000256" key="3">
    <source>
        <dbReference type="ARBA" id="ARBA00022729"/>
    </source>
</evidence>
<evidence type="ECO:0000313" key="16">
    <source>
        <dbReference type="Proteomes" id="UP000434957"/>
    </source>
</evidence>
<evidence type="ECO:0000256" key="11">
    <source>
        <dbReference type="RuleBase" id="RU361169"/>
    </source>
</evidence>
<keyword evidence="6" id="KW-1015">Disulfide bond</keyword>
<evidence type="ECO:0000256" key="8">
    <source>
        <dbReference type="ARBA" id="ARBA00023316"/>
    </source>
</evidence>
<dbReference type="GO" id="GO:0005576">
    <property type="term" value="C:extracellular region"/>
    <property type="evidence" value="ECO:0007669"/>
    <property type="project" value="TreeGrafter"/>
</dbReference>
<dbReference type="SUPFAM" id="SSF51126">
    <property type="entry name" value="Pectin lyase-like"/>
    <property type="match status" value="1"/>
</dbReference>
<dbReference type="InterPro" id="IPR011050">
    <property type="entry name" value="Pectin_lyase_fold/virulence"/>
</dbReference>
<keyword evidence="5 11" id="KW-0378">Hydrolase</keyword>
<evidence type="ECO:0000313" key="14">
    <source>
        <dbReference type="EMBL" id="KAE9013097.1"/>
    </source>
</evidence>
<feature type="active site" evidence="10">
    <location>
        <position position="313"/>
    </location>
</feature>
<feature type="chain" id="PRO_5036167579" description="endo-polygalacturonase" evidence="13">
    <location>
        <begin position="21"/>
        <end position="452"/>
    </location>
</feature>
<keyword evidence="16" id="KW-1185">Reference proteome</keyword>
<dbReference type="AlphaFoldDB" id="A0A6A4F1P7"/>
<dbReference type="InterPro" id="IPR000743">
    <property type="entry name" value="Glyco_hydro_28"/>
</dbReference>
<dbReference type="PANTHER" id="PTHR31884:SF1">
    <property type="entry name" value="POLYGALACTURONASE"/>
    <property type="match status" value="1"/>
</dbReference>
<dbReference type="EC" id="3.2.1.15" evidence="2"/>
<proteinExistence type="inferred from homology"/>
<dbReference type="OrthoDB" id="1546079at2759"/>
<evidence type="ECO:0000313" key="15">
    <source>
        <dbReference type="EMBL" id="KAE9331829.1"/>
    </source>
</evidence>
<keyword evidence="7 11" id="KW-0326">Glycosidase</keyword>
<evidence type="ECO:0000256" key="9">
    <source>
        <dbReference type="ARBA" id="ARBA00034074"/>
    </source>
</evidence>
<dbReference type="PROSITE" id="PS00502">
    <property type="entry name" value="POLYGALACTURONASE"/>
    <property type="match status" value="1"/>
</dbReference>
<evidence type="ECO:0000256" key="5">
    <source>
        <dbReference type="ARBA" id="ARBA00022801"/>
    </source>
</evidence>
<evidence type="ECO:0000256" key="13">
    <source>
        <dbReference type="SAM" id="SignalP"/>
    </source>
</evidence>
<dbReference type="FunFam" id="2.160.20.10:FF:000002">
    <property type="entry name" value="Endopolygalacturonase D"/>
    <property type="match status" value="1"/>
</dbReference>
<dbReference type="InterPro" id="IPR050434">
    <property type="entry name" value="Glycosyl_hydrlase_28"/>
</dbReference>
<reference evidence="15 16" key="1">
    <citation type="submission" date="2018-08" db="EMBL/GenBank/DDBJ databases">
        <title>Genomic investigation of the strawberry pathogen Phytophthora fragariae indicates pathogenicity is determined by transcriptional variation in three key races.</title>
        <authorList>
            <person name="Adams T.M."/>
            <person name="Armitage A.D."/>
            <person name="Sobczyk M.K."/>
            <person name="Bates H.J."/>
            <person name="Dunwell J.M."/>
            <person name="Nellist C.F."/>
            <person name="Harrison R.J."/>
        </authorList>
    </citation>
    <scope>NUCLEOTIDE SEQUENCE [LARGE SCALE GENOMIC DNA]</scope>
    <source>
        <strain evidence="14 17">SCRP324</strain>
        <strain evidence="15 16">SCRP333</strain>
    </source>
</reference>
<evidence type="ECO:0000256" key="7">
    <source>
        <dbReference type="ARBA" id="ARBA00023295"/>
    </source>
</evidence>